<reference evidence="2" key="1">
    <citation type="journal article" date="2019" name="Int. J. Syst. Evol. Microbiol.">
        <title>The Global Catalogue of Microorganisms (GCM) 10K type strain sequencing project: providing services to taxonomists for standard genome sequencing and annotation.</title>
        <authorList>
            <consortium name="The Broad Institute Genomics Platform"/>
            <consortium name="The Broad Institute Genome Sequencing Center for Infectious Disease"/>
            <person name="Wu L."/>
            <person name="Ma J."/>
        </authorList>
    </citation>
    <scope>NUCLEOTIDE SEQUENCE [LARGE SCALE GENOMIC DNA]</scope>
    <source>
        <strain evidence="2">CCUG 55131</strain>
    </source>
</reference>
<organism evidence="1 2">
    <name type="scientific">Rhodobacter lacus</name>
    <dbReference type="NCBI Taxonomy" id="1641972"/>
    <lineage>
        <taxon>Bacteria</taxon>
        <taxon>Pseudomonadati</taxon>
        <taxon>Pseudomonadota</taxon>
        <taxon>Alphaproteobacteria</taxon>
        <taxon>Rhodobacterales</taxon>
        <taxon>Rhodobacter group</taxon>
        <taxon>Rhodobacter</taxon>
    </lineage>
</organism>
<accession>A0ABW5ADF2</accession>
<gene>
    <name evidence="1" type="ORF">ACFSM0_16370</name>
</gene>
<protein>
    <submittedName>
        <fullName evidence="1">Uncharacterized protein</fullName>
    </submittedName>
</protein>
<comment type="caution">
    <text evidence="1">The sequence shown here is derived from an EMBL/GenBank/DDBJ whole genome shotgun (WGS) entry which is preliminary data.</text>
</comment>
<keyword evidence="2" id="KW-1185">Reference proteome</keyword>
<evidence type="ECO:0000313" key="1">
    <source>
        <dbReference type="EMBL" id="MFD2175670.1"/>
    </source>
</evidence>
<evidence type="ECO:0000313" key="2">
    <source>
        <dbReference type="Proteomes" id="UP001597413"/>
    </source>
</evidence>
<dbReference type="RefSeq" id="WP_377392920.1">
    <property type="nucleotide sequence ID" value="NZ_JBHUIX010000018.1"/>
</dbReference>
<dbReference type="EMBL" id="JBHUIX010000018">
    <property type="protein sequence ID" value="MFD2175670.1"/>
    <property type="molecule type" value="Genomic_DNA"/>
</dbReference>
<proteinExistence type="predicted"/>
<dbReference type="Proteomes" id="UP001597413">
    <property type="component" value="Unassembled WGS sequence"/>
</dbReference>
<sequence>MTPTQRSIKLLKEDGWEVAIVEKWNPHIRIRQDLFGFADLLAIKPGVTPLLVQTTSGSGTAARRTKILAEPRAETALQSGFEIVVHGWRKLKTKGNRWCAKVEPVTLEDFANVGATRALTGATG</sequence>
<name>A0ABW5ADF2_9RHOB</name>